<feature type="compositionally biased region" description="Basic and acidic residues" evidence="1">
    <location>
        <begin position="1"/>
        <end position="31"/>
    </location>
</feature>
<dbReference type="GeneID" id="25298415"/>
<dbReference type="AlphaFoldDB" id="A0A0D2IAD2"/>
<organism evidence="2 3">
    <name type="scientific">Rhinocladiella mackenziei CBS 650.93</name>
    <dbReference type="NCBI Taxonomy" id="1442369"/>
    <lineage>
        <taxon>Eukaryota</taxon>
        <taxon>Fungi</taxon>
        <taxon>Dikarya</taxon>
        <taxon>Ascomycota</taxon>
        <taxon>Pezizomycotina</taxon>
        <taxon>Eurotiomycetes</taxon>
        <taxon>Chaetothyriomycetidae</taxon>
        <taxon>Chaetothyriales</taxon>
        <taxon>Herpotrichiellaceae</taxon>
        <taxon>Rhinocladiella</taxon>
    </lineage>
</organism>
<reference evidence="2 3" key="1">
    <citation type="submission" date="2015-01" db="EMBL/GenBank/DDBJ databases">
        <title>The Genome Sequence of Rhinocladiella mackenzie CBS 650.93.</title>
        <authorList>
            <consortium name="The Broad Institute Genomics Platform"/>
            <person name="Cuomo C."/>
            <person name="de Hoog S."/>
            <person name="Gorbushina A."/>
            <person name="Stielow B."/>
            <person name="Teixiera M."/>
            <person name="Abouelleil A."/>
            <person name="Chapman S.B."/>
            <person name="Priest M."/>
            <person name="Young S.K."/>
            <person name="Wortman J."/>
            <person name="Nusbaum C."/>
            <person name="Birren B."/>
        </authorList>
    </citation>
    <scope>NUCLEOTIDE SEQUENCE [LARGE SCALE GENOMIC DNA]</scope>
    <source>
        <strain evidence="2 3">CBS 650.93</strain>
    </source>
</reference>
<dbReference type="VEuPathDB" id="FungiDB:Z518_10344"/>
<evidence type="ECO:0000313" key="2">
    <source>
        <dbReference type="EMBL" id="KIX00206.1"/>
    </source>
</evidence>
<dbReference type="HOGENOM" id="CLU_2723561_0_0_1"/>
<dbReference type="RefSeq" id="XP_013267342.1">
    <property type="nucleotide sequence ID" value="XM_013411888.1"/>
</dbReference>
<gene>
    <name evidence="2" type="ORF">Z518_10344</name>
</gene>
<name>A0A0D2IAD2_9EURO</name>
<keyword evidence="3" id="KW-1185">Reference proteome</keyword>
<sequence length="72" mass="8443">MSDAVKSRLADRERRLPEHVSLAEREERDIPLRSSPPPIEESRKRESSTTKLILLPHDQYPAEIEMAFVFRQ</sequence>
<feature type="region of interest" description="Disordered" evidence="1">
    <location>
        <begin position="1"/>
        <end position="49"/>
    </location>
</feature>
<evidence type="ECO:0000313" key="3">
    <source>
        <dbReference type="Proteomes" id="UP000053617"/>
    </source>
</evidence>
<proteinExistence type="predicted"/>
<dbReference type="Proteomes" id="UP000053617">
    <property type="component" value="Unassembled WGS sequence"/>
</dbReference>
<protein>
    <submittedName>
        <fullName evidence="2">Rhinocladiella mackenziei CBS 650.93 unplaced genomic scaffold supercont1.9, whole genome shotgun sequence</fullName>
    </submittedName>
</protein>
<accession>A0A0D2IAD2</accession>
<dbReference type="EMBL" id="KN847483">
    <property type="protein sequence ID" value="KIX00206.1"/>
    <property type="molecule type" value="Genomic_DNA"/>
</dbReference>
<evidence type="ECO:0000256" key="1">
    <source>
        <dbReference type="SAM" id="MobiDB-lite"/>
    </source>
</evidence>